<dbReference type="InterPro" id="IPR054471">
    <property type="entry name" value="GPIID_WHD"/>
</dbReference>
<reference evidence="3 4" key="1">
    <citation type="submission" date="2015-06" db="EMBL/GenBank/DDBJ databases">
        <title>Survival trade-offs in plant roots during colonization by closely related pathogenic and mutualistic fungi.</title>
        <authorList>
            <person name="Hacquard S."/>
            <person name="Kracher B."/>
            <person name="Hiruma K."/>
            <person name="Weinman A."/>
            <person name="Muench P."/>
            <person name="Garrido Oter R."/>
            <person name="Ver Loren van Themaat E."/>
            <person name="Dallerey J.-F."/>
            <person name="Damm U."/>
            <person name="Henrissat B."/>
            <person name="Lespinet O."/>
            <person name="Thon M."/>
            <person name="Kemen E."/>
            <person name="McHardy A.C."/>
            <person name="Schulze-Lefert P."/>
            <person name="O'Connell R.J."/>
        </authorList>
    </citation>
    <scope>NUCLEOTIDE SEQUENCE [LARGE SCALE GENOMIC DNA]</scope>
    <source>
        <strain evidence="3 4">0861</strain>
    </source>
</reference>
<dbReference type="AlphaFoldDB" id="A0A161VSM0"/>
<dbReference type="STRING" id="708197.A0A161VSM0"/>
<comment type="caution">
    <text evidence="3">The sequence shown here is derived from an EMBL/GenBank/DDBJ whole genome shotgun (WGS) entry which is preliminary data.</text>
</comment>
<evidence type="ECO:0000256" key="1">
    <source>
        <dbReference type="ARBA" id="ARBA00022737"/>
    </source>
</evidence>
<keyword evidence="1" id="KW-0677">Repeat</keyword>
<dbReference type="PANTHER" id="PTHR10039:SF14">
    <property type="entry name" value="NACHT DOMAIN-CONTAINING PROTEIN"/>
    <property type="match status" value="1"/>
</dbReference>
<proteinExistence type="predicted"/>
<dbReference type="Gene3D" id="3.40.50.300">
    <property type="entry name" value="P-loop containing nucleotide triphosphate hydrolases"/>
    <property type="match status" value="1"/>
</dbReference>
<protein>
    <submittedName>
        <fullName evidence="3">NACHT domain protein</fullName>
    </submittedName>
</protein>
<dbReference type="Pfam" id="PF24883">
    <property type="entry name" value="NPHP3_N"/>
    <property type="match status" value="1"/>
</dbReference>
<name>A0A161VSM0_9PEZI</name>
<gene>
    <name evidence="3" type="ORF">CT0861_07688</name>
</gene>
<evidence type="ECO:0000313" key="4">
    <source>
        <dbReference type="Proteomes" id="UP000076552"/>
    </source>
</evidence>
<dbReference type="Pfam" id="PF22939">
    <property type="entry name" value="WHD_GPIID"/>
    <property type="match status" value="1"/>
</dbReference>
<dbReference type="InterPro" id="IPR056884">
    <property type="entry name" value="NPHP3-like_N"/>
</dbReference>
<keyword evidence="4" id="KW-1185">Reference proteome</keyword>
<dbReference type="InterPro" id="IPR027417">
    <property type="entry name" value="P-loop_NTPase"/>
</dbReference>
<dbReference type="Proteomes" id="UP000076552">
    <property type="component" value="Unassembled WGS sequence"/>
</dbReference>
<dbReference type="InterPro" id="IPR056125">
    <property type="entry name" value="DUF7708"/>
</dbReference>
<dbReference type="SUPFAM" id="SSF52540">
    <property type="entry name" value="P-loop containing nucleoside triphosphate hydrolases"/>
    <property type="match status" value="1"/>
</dbReference>
<accession>A0A161VSM0</accession>
<evidence type="ECO:0000259" key="2">
    <source>
        <dbReference type="PROSITE" id="PS50837"/>
    </source>
</evidence>
<evidence type="ECO:0000313" key="3">
    <source>
        <dbReference type="EMBL" id="KZL74295.1"/>
    </source>
</evidence>
<organism evidence="3 4">
    <name type="scientific">Colletotrichum tofieldiae</name>
    <dbReference type="NCBI Taxonomy" id="708197"/>
    <lineage>
        <taxon>Eukaryota</taxon>
        <taxon>Fungi</taxon>
        <taxon>Dikarya</taxon>
        <taxon>Ascomycota</taxon>
        <taxon>Pezizomycotina</taxon>
        <taxon>Sordariomycetes</taxon>
        <taxon>Hypocreomycetidae</taxon>
        <taxon>Glomerellales</taxon>
        <taxon>Glomerellaceae</taxon>
        <taxon>Colletotrichum</taxon>
        <taxon>Colletotrichum spaethianum species complex</taxon>
    </lineage>
</organism>
<dbReference type="Pfam" id="PF24809">
    <property type="entry name" value="DUF7708"/>
    <property type="match status" value="1"/>
</dbReference>
<dbReference type="PANTHER" id="PTHR10039">
    <property type="entry name" value="AMELOGENIN"/>
    <property type="match status" value="1"/>
</dbReference>
<dbReference type="InterPro" id="IPR007111">
    <property type="entry name" value="NACHT_NTPase"/>
</dbReference>
<sequence length="684" mass="78062">MELPTQVSLTNESAFLNIRTTYIEIAMSTFDPARQAFENAKAAFRAKLKDKDLFQQLLQTTSIEQVWQTTNEIQTRQEVEKRMRFMGKIKTFLDKLSDYASVVDTFVQVKPDVMALIWGPIRLLLLWTANVAKLADAIVSATSRIGDVLPPFLETVKIFSDSERLKNVLALFFEDILDFYAILLEFFKLSRRQFLFESIWPKQRERVKVVVESIERHGSLLRNEATLQQIKAEHEARAKALAHFDETSNFQELQKFQALRNYISPDTHGHRLDWLLNRSCKGSTEWLKHNETYLAWLDTSKSAVKLLWLRGIPGAGKTFLAASVLEEVKTLHQTCFIFATYARQHNTTARSILQSLIFQLASSNKDLQSVLIHSDERELATSTKCVSALFKTFLKAAGPTYLVLDGLDEIERSERTILLQLIVELKVFPEIKILITSRPEDDIAKVLDLQASGIRVDKCNSESLKSYIDQRTHAWMQDADFDQEAQCQIQSLLSPLIKRANGMFLFVRIVLDNVESLNDFREIQRELRALPLNLHDAYGRIFTQINNSPPPLRHKARTILGWIGCAPVPMTRQEMEQALLIDLGIESAPCVVTTVNFVRICGPIVELVDDTPQFVHFTVKEYIFSQEISSFILHFEAECSLAKALLEYLCSGIYDESLTEDQLQSSILAGRYRLHCGFTSSGGY</sequence>
<feature type="domain" description="NACHT" evidence="2">
    <location>
        <begin position="305"/>
        <end position="439"/>
    </location>
</feature>
<dbReference type="EMBL" id="LFIV01000034">
    <property type="protein sequence ID" value="KZL74295.1"/>
    <property type="molecule type" value="Genomic_DNA"/>
</dbReference>
<dbReference type="PROSITE" id="PS50837">
    <property type="entry name" value="NACHT"/>
    <property type="match status" value="1"/>
</dbReference>